<dbReference type="Ensembl" id="ENSSPUT00000013368.1">
    <property type="protein sequence ID" value="ENSSPUP00000012543.1"/>
    <property type="gene ID" value="ENSSPUG00000009633.1"/>
</dbReference>
<evidence type="ECO:0000259" key="2">
    <source>
        <dbReference type="Pfam" id="PF07978"/>
    </source>
</evidence>
<dbReference type="Gene3D" id="3.30.70.100">
    <property type="match status" value="1"/>
</dbReference>
<dbReference type="PANTHER" id="PTHR21017:SF19">
    <property type="entry name" value="PROTEIN NIPSNAP HOMOLOG 3B"/>
    <property type="match status" value="1"/>
</dbReference>
<dbReference type="InterPro" id="IPR051557">
    <property type="entry name" value="NipSnap_domain"/>
</dbReference>
<dbReference type="InterPro" id="IPR011008">
    <property type="entry name" value="Dimeric_a/b-barrel"/>
</dbReference>
<sequence>MWGVGTLLRGAARGARVQVSSFFATGPRQPDGTFYEFRTYTIKPAKMKDFLELTNTNIHLRTAHSKLVGYWTPELGGLNKVLHVWKYGMHSIPS</sequence>
<dbReference type="InterPro" id="IPR012577">
    <property type="entry name" value="NIPSNAP"/>
</dbReference>
<dbReference type="Proteomes" id="UP000694392">
    <property type="component" value="Unplaced"/>
</dbReference>
<dbReference type="GO" id="GO:0005739">
    <property type="term" value="C:mitochondrion"/>
    <property type="evidence" value="ECO:0007669"/>
    <property type="project" value="TreeGrafter"/>
</dbReference>
<reference evidence="3" key="2">
    <citation type="submission" date="2025-09" db="UniProtKB">
        <authorList>
            <consortium name="Ensembl"/>
        </authorList>
    </citation>
    <scope>IDENTIFICATION</scope>
</reference>
<dbReference type="SUPFAM" id="SSF54909">
    <property type="entry name" value="Dimeric alpha+beta barrel"/>
    <property type="match status" value="1"/>
</dbReference>
<name>A0A8D0L761_SPHPU</name>
<dbReference type="PANTHER" id="PTHR21017">
    <property type="entry name" value="NIPSNAP-RELATED"/>
    <property type="match status" value="1"/>
</dbReference>
<dbReference type="GO" id="GO:0000423">
    <property type="term" value="P:mitophagy"/>
    <property type="evidence" value="ECO:0007669"/>
    <property type="project" value="UniProtKB-ARBA"/>
</dbReference>
<protein>
    <recommendedName>
        <fullName evidence="2">NIPSNAP domain-containing protein</fullName>
    </recommendedName>
</protein>
<feature type="domain" description="NIPSNAP" evidence="2">
    <location>
        <begin position="35"/>
        <end position="88"/>
    </location>
</feature>
<evidence type="ECO:0000313" key="4">
    <source>
        <dbReference type="Proteomes" id="UP000694392"/>
    </source>
</evidence>
<dbReference type="Pfam" id="PF07978">
    <property type="entry name" value="NIPSNAP"/>
    <property type="match status" value="1"/>
</dbReference>
<evidence type="ECO:0000256" key="1">
    <source>
        <dbReference type="ARBA" id="ARBA00005291"/>
    </source>
</evidence>
<keyword evidence="4" id="KW-1185">Reference proteome</keyword>
<reference evidence="3" key="1">
    <citation type="submission" date="2025-08" db="UniProtKB">
        <authorList>
            <consortium name="Ensembl"/>
        </authorList>
    </citation>
    <scope>IDENTIFICATION</scope>
</reference>
<dbReference type="AlphaFoldDB" id="A0A8D0L761"/>
<evidence type="ECO:0000313" key="3">
    <source>
        <dbReference type="Ensembl" id="ENSSPUP00000012543.1"/>
    </source>
</evidence>
<proteinExistence type="inferred from homology"/>
<dbReference type="GeneTree" id="ENSGT00950000183018"/>
<organism evidence="3 4">
    <name type="scientific">Sphenodon punctatus</name>
    <name type="common">Tuatara</name>
    <name type="synonym">Hatteria punctata</name>
    <dbReference type="NCBI Taxonomy" id="8508"/>
    <lineage>
        <taxon>Eukaryota</taxon>
        <taxon>Metazoa</taxon>
        <taxon>Chordata</taxon>
        <taxon>Craniata</taxon>
        <taxon>Vertebrata</taxon>
        <taxon>Euteleostomi</taxon>
        <taxon>Lepidosauria</taxon>
        <taxon>Sphenodontia</taxon>
        <taxon>Sphenodontidae</taxon>
        <taxon>Sphenodon</taxon>
    </lineage>
</organism>
<accession>A0A8D0L761</accession>
<comment type="similarity">
    <text evidence="1">Belongs to the NipSnap family.</text>
</comment>